<proteinExistence type="predicted"/>
<keyword evidence="3" id="KW-1185">Reference proteome</keyword>
<dbReference type="Pfam" id="PF02470">
    <property type="entry name" value="MlaD"/>
    <property type="match status" value="1"/>
</dbReference>
<evidence type="ECO:0000313" key="2">
    <source>
        <dbReference type="EMBL" id="MBP5857354.1"/>
    </source>
</evidence>
<dbReference type="Proteomes" id="UP000672602">
    <property type="component" value="Unassembled WGS sequence"/>
</dbReference>
<name>A0A8J7S2B2_9PROT</name>
<sequence>MKRSAIETIMGAVVLLVAGFFLVFAYQSTDLRLGASYRLEARFNAVDGLTLGSDVRVGGVKVGSVVGQSIDQEIYQAVVAMDVRSGVNLPVDSRAVIASDGLLGGRYVKIEPGTAAETLSDGGRIDRTEDAIALEELLGKAMFLVTGEDGQ</sequence>
<gene>
    <name evidence="2" type="primary">mlaD</name>
    <name evidence="2" type="ORF">KAJ83_10070</name>
</gene>
<dbReference type="RefSeq" id="WP_210681940.1">
    <property type="nucleotide sequence ID" value="NZ_JAGMWN010000004.1"/>
</dbReference>
<comment type="caution">
    <text evidence="2">The sequence shown here is derived from an EMBL/GenBank/DDBJ whole genome shotgun (WGS) entry which is preliminary data.</text>
</comment>
<protein>
    <submittedName>
        <fullName evidence="2">Outer membrane lipid asymmetry maintenance protein MlaD</fullName>
    </submittedName>
</protein>
<feature type="domain" description="Mce/MlaD" evidence="1">
    <location>
        <begin position="36"/>
        <end position="113"/>
    </location>
</feature>
<dbReference type="PANTHER" id="PTHR33371:SF4">
    <property type="entry name" value="INTERMEMBRANE PHOSPHOLIPID TRANSPORT SYSTEM BINDING PROTEIN MLAD"/>
    <property type="match status" value="1"/>
</dbReference>
<dbReference type="EMBL" id="JAGMWN010000004">
    <property type="protein sequence ID" value="MBP5857354.1"/>
    <property type="molecule type" value="Genomic_DNA"/>
</dbReference>
<accession>A0A8J7S2B2</accession>
<dbReference type="PANTHER" id="PTHR33371">
    <property type="entry name" value="INTERMEMBRANE PHOSPHOLIPID TRANSPORT SYSTEM BINDING PROTEIN MLAD-RELATED"/>
    <property type="match status" value="1"/>
</dbReference>
<dbReference type="AlphaFoldDB" id="A0A8J7S2B2"/>
<reference evidence="2" key="1">
    <citation type="submission" date="2021-04" db="EMBL/GenBank/DDBJ databases">
        <authorList>
            <person name="Zhang D.-C."/>
        </authorList>
    </citation>
    <scope>NUCLEOTIDE SEQUENCE</scope>
    <source>
        <strain evidence="2">CGMCC 1.15697</strain>
    </source>
</reference>
<dbReference type="InterPro" id="IPR030970">
    <property type="entry name" value="ABC_MlaD"/>
</dbReference>
<evidence type="ECO:0000313" key="3">
    <source>
        <dbReference type="Proteomes" id="UP000672602"/>
    </source>
</evidence>
<dbReference type="NCBIfam" id="TIGR04430">
    <property type="entry name" value="OM_asym_MlaD"/>
    <property type="match status" value="1"/>
</dbReference>
<dbReference type="GO" id="GO:0015914">
    <property type="term" value="P:phospholipid transport"/>
    <property type="evidence" value="ECO:0007669"/>
    <property type="project" value="InterPro"/>
</dbReference>
<dbReference type="InterPro" id="IPR003399">
    <property type="entry name" value="Mce/MlaD"/>
</dbReference>
<evidence type="ECO:0000259" key="1">
    <source>
        <dbReference type="Pfam" id="PF02470"/>
    </source>
</evidence>
<dbReference type="InterPro" id="IPR052336">
    <property type="entry name" value="MlaD_Phospholipid_Transporter"/>
</dbReference>
<organism evidence="2 3">
    <name type="scientific">Marivibrio halodurans</name>
    <dbReference type="NCBI Taxonomy" id="2039722"/>
    <lineage>
        <taxon>Bacteria</taxon>
        <taxon>Pseudomonadati</taxon>
        <taxon>Pseudomonadota</taxon>
        <taxon>Alphaproteobacteria</taxon>
        <taxon>Rhodospirillales</taxon>
        <taxon>Rhodospirillaceae</taxon>
        <taxon>Marivibrio</taxon>
    </lineage>
</organism>